<feature type="region of interest" description="Disordered" evidence="1">
    <location>
        <begin position="159"/>
        <end position="235"/>
    </location>
</feature>
<reference evidence="2 3" key="1">
    <citation type="submission" date="2014-02" db="EMBL/GenBank/DDBJ databases">
        <title>The small core and large imbalanced accessory genome model reveals a collaborative survival strategy of Sorangium cellulosum strains in nature.</title>
        <authorList>
            <person name="Han K."/>
            <person name="Peng R."/>
            <person name="Blom J."/>
            <person name="Li Y.-Z."/>
        </authorList>
    </citation>
    <scope>NUCLEOTIDE SEQUENCE [LARGE SCALE GENOMIC DNA]</scope>
    <source>
        <strain evidence="2 3">So0157-18</strain>
    </source>
</reference>
<evidence type="ECO:0000313" key="2">
    <source>
        <dbReference type="EMBL" id="KYF60420.1"/>
    </source>
</evidence>
<name>A0A150PXL0_SORCE</name>
<proteinExistence type="predicted"/>
<comment type="caution">
    <text evidence="2">The sequence shown here is derived from an EMBL/GenBank/DDBJ whole genome shotgun (WGS) entry which is preliminary data.</text>
</comment>
<evidence type="ECO:0000256" key="1">
    <source>
        <dbReference type="SAM" id="MobiDB-lite"/>
    </source>
</evidence>
<dbReference type="Proteomes" id="UP000075604">
    <property type="component" value="Unassembled WGS sequence"/>
</dbReference>
<feature type="compositionally biased region" description="Low complexity" evidence="1">
    <location>
        <begin position="179"/>
        <end position="190"/>
    </location>
</feature>
<dbReference type="EMBL" id="JELX01000927">
    <property type="protein sequence ID" value="KYF60420.1"/>
    <property type="molecule type" value="Genomic_DNA"/>
</dbReference>
<accession>A0A150PXL0</accession>
<sequence>MTARTRRARRTPRGQSAITNAIATWFQRAALAAMTAAAITTLRIAPVQAEPRATPTRVRLEFLRGPGAEDCPDERFLRAQTIRRLAGVDPFDAAAPLTLTASIERQRGELAAALFLRDRSGRGLWADGFSARVDCEVLVSAIALSIAVLLDGDELPARSGATPDLPAAPGAPPAPPQPTDQAMVPVQPCSPDRPCPPQPAPAPVSSSQKTPPPREASPPRETSPPRKTPPASSESFRWTAGLDVVTGLGLTPGVSLGSAMSIGARWPAWSAALEVRGLSSLSGKIDAVDMSVSTVTTNIVFCLNRRTMFACGLAELGVVRAAPSTPFDAASRLNLRAGFGVRAGIAWPLAENLSVRAHAEVVHPVIGIAILRHPGALVRERPVWSAPALAPALGIGLQANL</sequence>
<organism evidence="2 3">
    <name type="scientific">Sorangium cellulosum</name>
    <name type="common">Polyangium cellulosum</name>
    <dbReference type="NCBI Taxonomy" id="56"/>
    <lineage>
        <taxon>Bacteria</taxon>
        <taxon>Pseudomonadati</taxon>
        <taxon>Myxococcota</taxon>
        <taxon>Polyangia</taxon>
        <taxon>Polyangiales</taxon>
        <taxon>Polyangiaceae</taxon>
        <taxon>Sorangium</taxon>
    </lineage>
</organism>
<feature type="compositionally biased region" description="Pro residues" evidence="1">
    <location>
        <begin position="169"/>
        <end position="178"/>
    </location>
</feature>
<protein>
    <submittedName>
        <fullName evidence="2">Uncharacterized protein</fullName>
    </submittedName>
</protein>
<gene>
    <name evidence="2" type="ORF">BE04_24925</name>
</gene>
<evidence type="ECO:0000313" key="3">
    <source>
        <dbReference type="Proteomes" id="UP000075604"/>
    </source>
</evidence>
<feature type="compositionally biased region" description="Pro residues" evidence="1">
    <location>
        <begin position="191"/>
        <end position="202"/>
    </location>
</feature>
<dbReference type="AlphaFoldDB" id="A0A150PXL0"/>